<organism evidence="1 2">
    <name type="scientific">Arthrobacter burdickii</name>
    <dbReference type="NCBI Taxonomy" id="3035920"/>
    <lineage>
        <taxon>Bacteria</taxon>
        <taxon>Bacillati</taxon>
        <taxon>Actinomycetota</taxon>
        <taxon>Actinomycetes</taxon>
        <taxon>Micrococcales</taxon>
        <taxon>Micrococcaceae</taxon>
        <taxon>Arthrobacter</taxon>
    </lineage>
</organism>
<dbReference type="EMBL" id="JAROCG010000001">
    <property type="protein sequence ID" value="MDN4609550.1"/>
    <property type="molecule type" value="Genomic_DNA"/>
</dbReference>
<keyword evidence="2" id="KW-1185">Reference proteome</keyword>
<gene>
    <name evidence="1" type="ORF">P5G52_01590</name>
</gene>
<comment type="caution">
    <text evidence="1">The sequence shown here is derived from an EMBL/GenBank/DDBJ whole genome shotgun (WGS) entry which is preliminary data.</text>
</comment>
<reference evidence="1" key="1">
    <citation type="submission" date="2023-06" db="EMBL/GenBank/DDBJ databases">
        <title>MT1 and MT2 Draft Genomes of Novel Species.</title>
        <authorList>
            <person name="Venkateswaran K."/>
        </authorList>
    </citation>
    <scope>NUCLEOTIDE SEQUENCE</scope>
    <source>
        <strain evidence="1">IIF3SC-B10</strain>
    </source>
</reference>
<evidence type="ECO:0000313" key="2">
    <source>
        <dbReference type="Proteomes" id="UP001174209"/>
    </source>
</evidence>
<dbReference type="RefSeq" id="WP_301224235.1">
    <property type="nucleotide sequence ID" value="NZ_JAROCG010000001.1"/>
</dbReference>
<proteinExistence type="predicted"/>
<protein>
    <submittedName>
        <fullName evidence="1">Uncharacterized protein</fullName>
    </submittedName>
</protein>
<dbReference type="Proteomes" id="UP001174209">
    <property type="component" value="Unassembled WGS sequence"/>
</dbReference>
<evidence type="ECO:0000313" key="1">
    <source>
        <dbReference type="EMBL" id="MDN4609550.1"/>
    </source>
</evidence>
<sequence length="81" mass="8725">MALPTEYETRGGTKIKETEILGCLTSKRKEILGCLANKGIDSSLLSKQPAEKLVLTNSNGNYSPVRNKAFTIRELGVAGVT</sequence>
<name>A0ABT8JWJ4_9MICC</name>
<accession>A0ABT8JWJ4</accession>